<comment type="caution">
    <text evidence="1">The sequence shown here is derived from an EMBL/GenBank/DDBJ whole genome shotgun (WGS) entry which is preliminary data.</text>
</comment>
<organism evidence="1 2">
    <name type="scientific">Apiospora marii</name>
    <dbReference type="NCBI Taxonomy" id="335849"/>
    <lineage>
        <taxon>Eukaryota</taxon>
        <taxon>Fungi</taxon>
        <taxon>Dikarya</taxon>
        <taxon>Ascomycota</taxon>
        <taxon>Pezizomycotina</taxon>
        <taxon>Sordariomycetes</taxon>
        <taxon>Xylariomycetidae</taxon>
        <taxon>Amphisphaeriales</taxon>
        <taxon>Apiosporaceae</taxon>
        <taxon>Apiospora</taxon>
    </lineage>
</organism>
<evidence type="ECO:0000313" key="1">
    <source>
        <dbReference type="EMBL" id="KAK8037141.1"/>
    </source>
</evidence>
<name>A0ABR1SS34_9PEZI</name>
<evidence type="ECO:0000313" key="2">
    <source>
        <dbReference type="Proteomes" id="UP001396898"/>
    </source>
</evidence>
<dbReference type="EMBL" id="JAQQWI010000003">
    <property type="protein sequence ID" value="KAK8037141.1"/>
    <property type="molecule type" value="Genomic_DNA"/>
</dbReference>
<accession>A0ABR1SS34</accession>
<sequence>MRDGMTGLDCSYLFWEAESRPQRGDYAPKTDLDSFNPAAPQPFLQHLHEVLPFERFITRIDAVLKDLCLTVAMRTEFIVYWLPALQRIRDREQRIKFTFVPQAAFEKAAAIYISGVEPPKTISRVFMLFSGVDPSSDGSKTPVDWVTHVGQDQEAMEDAEAFRVLEWGGMEVRD</sequence>
<dbReference type="Proteomes" id="UP001396898">
    <property type="component" value="Unassembled WGS sequence"/>
</dbReference>
<proteinExistence type="predicted"/>
<gene>
    <name evidence="1" type="ORF">PG991_001455</name>
</gene>
<reference evidence="1 2" key="1">
    <citation type="submission" date="2023-01" db="EMBL/GenBank/DDBJ databases">
        <title>Analysis of 21 Apiospora genomes using comparative genomics revels a genus with tremendous synthesis potential of carbohydrate active enzymes and secondary metabolites.</title>
        <authorList>
            <person name="Sorensen T."/>
        </authorList>
    </citation>
    <scope>NUCLEOTIDE SEQUENCE [LARGE SCALE GENOMIC DNA]</scope>
    <source>
        <strain evidence="1 2">CBS 20057</strain>
    </source>
</reference>
<keyword evidence="2" id="KW-1185">Reference proteome</keyword>
<protein>
    <submittedName>
        <fullName evidence="1">Uncharacterized protein</fullName>
    </submittedName>
</protein>